<dbReference type="Gene3D" id="3.30.43.10">
    <property type="entry name" value="Uridine Diphospho-n-acetylenolpyruvylglucosamine Reductase, domain 2"/>
    <property type="match status" value="1"/>
</dbReference>
<keyword evidence="12 19" id="KW-0133">Cell shape</keyword>
<comment type="function">
    <text evidence="2 19">Cell wall formation.</text>
</comment>
<dbReference type="PANTHER" id="PTHR21071">
    <property type="entry name" value="UDP-N-ACETYLENOLPYRUVOYLGLUCOSAMINE REDUCTASE"/>
    <property type="match status" value="1"/>
</dbReference>
<feature type="active site" description="Proton donor" evidence="19">
    <location>
        <position position="215"/>
    </location>
</feature>
<proteinExistence type="inferred from homology"/>
<organism evidence="21 22">
    <name type="scientific">Candidatus Xenohaliotis californiensis</name>
    <dbReference type="NCBI Taxonomy" id="84677"/>
    <lineage>
        <taxon>Bacteria</taxon>
        <taxon>Pseudomonadati</taxon>
        <taxon>Pseudomonadota</taxon>
        <taxon>Alphaproteobacteria</taxon>
        <taxon>Rickettsiales</taxon>
        <taxon>Anaplasmataceae</taxon>
        <taxon>Candidatus Xenohaliotis</taxon>
    </lineage>
</organism>
<keyword evidence="22" id="KW-1185">Reference proteome</keyword>
<evidence type="ECO:0000256" key="17">
    <source>
        <dbReference type="ARBA" id="ARBA00031026"/>
    </source>
</evidence>
<keyword evidence="11 19" id="KW-0521">NADP</keyword>
<dbReference type="Pfam" id="PF01565">
    <property type="entry name" value="FAD_binding_4"/>
    <property type="match status" value="1"/>
</dbReference>
<dbReference type="SUPFAM" id="SSF56176">
    <property type="entry name" value="FAD-binding/transporter-associated domain-like"/>
    <property type="match status" value="1"/>
</dbReference>
<evidence type="ECO:0000256" key="3">
    <source>
        <dbReference type="ARBA" id="ARBA00004496"/>
    </source>
</evidence>
<evidence type="ECO:0000256" key="16">
    <source>
        <dbReference type="ARBA" id="ARBA00023316"/>
    </source>
</evidence>
<dbReference type="HAMAP" id="MF_00037">
    <property type="entry name" value="MurB"/>
    <property type="match status" value="1"/>
</dbReference>
<keyword evidence="16 19" id="KW-0961">Cell wall biogenesis/degradation</keyword>
<keyword evidence="7 19" id="KW-0963">Cytoplasm</keyword>
<evidence type="ECO:0000256" key="1">
    <source>
        <dbReference type="ARBA" id="ARBA00001974"/>
    </source>
</evidence>
<comment type="subcellular location">
    <subcellularLocation>
        <location evidence="3 19">Cytoplasm</location>
    </subcellularLocation>
</comment>
<evidence type="ECO:0000256" key="11">
    <source>
        <dbReference type="ARBA" id="ARBA00022857"/>
    </source>
</evidence>
<dbReference type="InterPro" id="IPR016166">
    <property type="entry name" value="FAD-bd_PCMH"/>
</dbReference>
<dbReference type="Gene3D" id="3.90.78.10">
    <property type="entry name" value="UDP-N-acetylenolpyruvoylglucosamine reductase, C-terminal domain"/>
    <property type="match status" value="1"/>
</dbReference>
<dbReference type="EC" id="1.3.1.98" evidence="5 19"/>
<evidence type="ECO:0000256" key="5">
    <source>
        <dbReference type="ARBA" id="ARBA00012518"/>
    </source>
</evidence>
<comment type="pathway">
    <text evidence="4 19">Cell wall biogenesis; peptidoglycan biosynthesis.</text>
</comment>
<evidence type="ECO:0000256" key="7">
    <source>
        <dbReference type="ARBA" id="ARBA00022490"/>
    </source>
</evidence>
<name>A0ABM9N8X2_9RICK</name>
<dbReference type="EMBL" id="CAWVOK010000028">
    <property type="protein sequence ID" value="CAK8163382.1"/>
    <property type="molecule type" value="Genomic_DNA"/>
</dbReference>
<keyword evidence="8 19" id="KW-0132">Cell division</keyword>
<evidence type="ECO:0000259" key="20">
    <source>
        <dbReference type="PROSITE" id="PS51387"/>
    </source>
</evidence>
<accession>A0ABM9N8X2</accession>
<gene>
    <name evidence="19 21" type="primary">murB</name>
    <name evidence="21" type="ORF">CAXC1_350009</name>
</gene>
<evidence type="ECO:0000256" key="19">
    <source>
        <dbReference type="HAMAP-Rule" id="MF_00037"/>
    </source>
</evidence>
<evidence type="ECO:0000256" key="10">
    <source>
        <dbReference type="ARBA" id="ARBA00022827"/>
    </source>
</evidence>
<dbReference type="InterPro" id="IPR016169">
    <property type="entry name" value="FAD-bd_PCMH_sub2"/>
</dbReference>
<dbReference type="GO" id="GO:0008762">
    <property type="term" value="F:UDP-N-acetylmuramate dehydrogenase activity"/>
    <property type="evidence" value="ECO:0007669"/>
    <property type="project" value="UniProtKB-EC"/>
</dbReference>
<evidence type="ECO:0000256" key="13">
    <source>
        <dbReference type="ARBA" id="ARBA00022984"/>
    </source>
</evidence>
<dbReference type="PANTHER" id="PTHR21071:SF4">
    <property type="entry name" value="UDP-N-ACETYLENOLPYRUVOYLGLUCOSAMINE REDUCTASE"/>
    <property type="match status" value="1"/>
</dbReference>
<feature type="active site" evidence="19">
    <location>
        <position position="285"/>
    </location>
</feature>
<evidence type="ECO:0000313" key="22">
    <source>
        <dbReference type="Proteomes" id="UP001314181"/>
    </source>
</evidence>
<dbReference type="InterPro" id="IPR036318">
    <property type="entry name" value="FAD-bd_PCMH-like_sf"/>
</dbReference>
<dbReference type="Gene3D" id="3.30.465.10">
    <property type="match status" value="1"/>
</dbReference>
<comment type="cofactor">
    <cofactor evidence="1 19">
        <name>FAD</name>
        <dbReference type="ChEBI" id="CHEBI:57692"/>
    </cofactor>
</comment>
<comment type="catalytic activity">
    <reaction evidence="18 19">
        <text>UDP-N-acetyl-alpha-D-muramate + NADP(+) = UDP-N-acetyl-3-O-(1-carboxyvinyl)-alpha-D-glucosamine + NADPH + H(+)</text>
        <dbReference type="Rhea" id="RHEA:12248"/>
        <dbReference type="ChEBI" id="CHEBI:15378"/>
        <dbReference type="ChEBI" id="CHEBI:57783"/>
        <dbReference type="ChEBI" id="CHEBI:58349"/>
        <dbReference type="ChEBI" id="CHEBI:68483"/>
        <dbReference type="ChEBI" id="CHEBI:70757"/>
        <dbReference type="EC" id="1.3.1.98"/>
    </reaction>
</comment>
<dbReference type="SUPFAM" id="SSF56194">
    <property type="entry name" value="Uridine diphospho-N-Acetylenolpyruvylglucosamine reductase, MurB, C-terminal domain"/>
    <property type="match status" value="1"/>
</dbReference>
<evidence type="ECO:0000256" key="8">
    <source>
        <dbReference type="ARBA" id="ARBA00022618"/>
    </source>
</evidence>
<evidence type="ECO:0000256" key="9">
    <source>
        <dbReference type="ARBA" id="ARBA00022630"/>
    </source>
</evidence>
<dbReference type="Pfam" id="PF02873">
    <property type="entry name" value="MurB_C"/>
    <property type="match status" value="1"/>
</dbReference>
<evidence type="ECO:0000313" key="21">
    <source>
        <dbReference type="EMBL" id="CAK8163382.1"/>
    </source>
</evidence>
<dbReference type="InterPro" id="IPR011601">
    <property type="entry name" value="MurB_C"/>
</dbReference>
<dbReference type="InterPro" id="IPR016167">
    <property type="entry name" value="FAD-bd_PCMH_sub1"/>
</dbReference>
<keyword evidence="9 19" id="KW-0285">Flavoprotein</keyword>
<sequence length="292" mass="31560">MSYLSLINNVRLNVPLAQMSWMGVGGSASALFTPCNQSELISFIKAHSDHKMTTIGACSNVLISDAGIDGAVIKLGSDFKSISIADEYINAGAGALVADVAKVAFTNSISGFEFFSNIPGTVGGAISMNAGCYGCSSEDVVEKVDIIDASGRLISLHNNEIDFCYRGNALTGFYVVSNVLFKGKKLNKDLIKSRTMELRQKRKSTQPINHKTTGCVFKNPEMQSAWKLIDDAGCRGMVFGGAHISKKHCNFIINNANASAEDIWNLIKKVRAMVKNKTGIFLELEIKLLGNF</sequence>
<feature type="domain" description="FAD-binding PCMH-type" evidence="20">
    <location>
        <begin position="24"/>
        <end position="201"/>
    </location>
</feature>
<dbReference type="PROSITE" id="PS51387">
    <property type="entry name" value="FAD_PCMH"/>
    <property type="match status" value="1"/>
</dbReference>
<keyword evidence="13 19" id="KW-0573">Peptidoglycan synthesis</keyword>
<comment type="similarity">
    <text evidence="19">Belongs to the MurB family.</text>
</comment>
<dbReference type="InterPro" id="IPR003170">
    <property type="entry name" value="MurB"/>
</dbReference>
<comment type="caution">
    <text evidence="21">The sequence shown here is derived from an EMBL/GenBank/DDBJ whole genome shotgun (WGS) entry which is preliminary data.</text>
</comment>
<protein>
    <recommendedName>
        <fullName evidence="6 19">UDP-N-acetylenolpyruvoylglucosamine reductase</fullName>
        <ecNumber evidence="5 19">1.3.1.98</ecNumber>
    </recommendedName>
    <alternativeName>
        <fullName evidence="17 19">UDP-N-acetylmuramate dehydrogenase</fullName>
    </alternativeName>
</protein>
<evidence type="ECO:0000256" key="2">
    <source>
        <dbReference type="ARBA" id="ARBA00003921"/>
    </source>
</evidence>
<evidence type="ECO:0000256" key="18">
    <source>
        <dbReference type="ARBA" id="ARBA00048914"/>
    </source>
</evidence>
<feature type="active site" evidence="19">
    <location>
        <position position="166"/>
    </location>
</feature>
<reference evidence="21 22" key="1">
    <citation type="submission" date="2024-01" db="EMBL/GenBank/DDBJ databases">
        <authorList>
            <person name="Kunselman E."/>
        </authorList>
    </citation>
    <scope>NUCLEOTIDE SEQUENCE [LARGE SCALE GENOMIC DNA]</scope>
    <source>
        <strain evidence="21">2 abalone samples</strain>
    </source>
</reference>
<dbReference type="Proteomes" id="UP001314181">
    <property type="component" value="Unassembled WGS sequence"/>
</dbReference>
<keyword evidence="15 19" id="KW-0131">Cell cycle</keyword>
<evidence type="ECO:0000256" key="4">
    <source>
        <dbReference type="ARBA" id="ARBA00004752"/>
    </source>
</evidence>
<dbReference type="NCBIfam" id="TIGR00179">
    <property type="entry name" value="murB"/>
    <property type="match status" value="1"/>
</dbReference>
<evidence type="ECO:0000256" key="14">
    <source>
        <dbReference type="ARBA" id="ARBA00023002"/>
    </source>
</evidence>
<dbReference type="InterPro" id="IPR036635">
    <property type="entry name" value="MurB_C_sf"/>
</dbReference>
<evidence type="ECO:0000256" key="12">
    <source>
        <dbReference type="ARBA" id="ARBA00022960"/>
    </source>
</evidence>
<dbReference type="RefSeq" id="WP_338364552.1">
    <property type="nucleotide sequence ID" value="NZ_CAWVOK010000028.1"/>
</dbReference>
<dbReference type="InterPro" id="IPR006094">
    <property type="entry name" value="Oxid_FAD_bind_N"/>
</dbReference>
<keyword evidence="10 19" id="KW-0274">FAD</keyword>
<evidence type="ECO:0000256" key="6">
    <source>
        <dbReference type="ARBA" id="ARBA00015188"/>
    </source>
</evidence>
<evidence type="ECO:0000256" key="15">
    <source>
        <dbReference type="ARBA" id="ARBA00023306"/>
    </source>
</evidence>
<keyword evidence="14 19" id="KW-0560">Oxidoreductase</keyword>
<dbReference type="NCBIfam" id="NF010480">
    <property type="entry name" value="PRK13905.1"/>
    <property type="match status" value="1"/>
</dbReference>